<protein>
    <recommendedName>
        <fullName evidence="3">Ankyrin repeat protein</fullName>
    </recommendedName>
</protein>
<dbReference type="AlphaFoldDB" id="A0A1J4KN19"/>
<evidence type="ECO:0008006" key="3">
    <source>
        <dbReference type="Google" id="ProtNLM"/>
    </source>
</evidence>
<gene>
    <name evidence="1" type="ORF">TRFO_04039</name>
</gene>
<comment type="caution">
    <text evidence="1">The sequence shown here is derived from an EMBL/GenBank/DDBJ whole genome shotgun (WGS) entry which is preliminary data.</text>
</comment>
<proteinExistence type="predicted"/>
<dbReference type="InterPro" id="IPR036770">
    <property type="entry name" value="Ankyrin_rpt-contain_sf"/>
</dbReference>
<name>A0A1J4KN19_9EUKA</name>
<dbReference type="GeneID" id="94826350"/>
<dbReference type="VEuPathDB" id="TrichDB:TRFO_04039"/>
<reference evidence="1" key="1">
    <citation type="submission" date="2016-10" db="EMBL/GenBank/DDBJ databases">
        <authorList>
            <person name="Benchimol M."/>
            <person name="Almeida L.G."/>
            <person name="Vasconcelos A.T."/>
            <person name="Perreira-Neves A."/>
            <person name="Rosa I.A."/>
            <person name="Tasca T."/>
            <person name="Bogo M.R."/>
            <person name="de Souza W."/>
        </authorList>
    </citation>
    <scope>NUCLEOTIDE SEQUENCE [LARGE SCALE GENOMIC DNA]</scope>
    <source>
        <strain evidence="1">K</strain>
    </source>
</reference>
<evidence type="ECO:0000313" key="2">
    <source>
        <dbReference type="Proteomes" id="UP000179807"/>
    </source>
</evidence>
<dbReference type="Pfam" id="PF00023">
    <property type="entry name" value="Ank"/>
    <property type="match status" value="1"/>
</dbReference>
<evidence type="ECO:0000313" key="1">
    <source>
        <dbReference type="EMBL" id="OHT11094.1"/>
    </source>
</evidence>
<sequence length="90" mass="10272">MDQDHEEDETELENFLENDDVESLQRCIAVGYSVDFILPTVSSNRPELLKSKLPIISFAAFYKSEECVRFLLQNGALINIPDKKGVSLFF</sequence>
<dbReference type="Proteomes" id="UP000179807">
    <property type="component" value="Unassembled WGS sequence"/>
</dbReference>
<organism evidence="1 2">
    <name type="scientific">Tritrichomonas foetus</name>
    <dbReference type="NCBI Taxonomy" id="1144522"/>
    <lineage>
        <taxon>Eukaryota</taxon>
        <taxon>Metamonada</taxon>
        <taxon>Parabasalia</taxon>
        <taxon>Tritrichomonadida</taxon>
        <taxon>Tritrichomonadidae</taxon>
        <taxon>Tritrichomonas</taxon>
    </lineage>
</organism>
<dbReference type="SUPFAM" id="SSF48403">
    <property type="entry name" value="Ankyrin repeat"/>
    <property type="match status" value="1"/>
</dbReference>
<dbReference type="RefSeq" id="XP_068364230.1">
    <property type="nucleotide sequence ID" value="XM_068491646.1"/>
</dbReference>
<keyword evidence="2" id="KW-1185">Reference proteome</keyword>
<dbReference type="Gene3D" id="1.25.40.20">
    <property type="entry name" value="Ankyrin repeat-containing domain"/>
    <property type="match status" value="1"/>
</dbReference>
<dbReference type="EMBL" id="MLAK01000594">
    <property type="protein sequence ID" value="OHT11094.1"/>
    <property type="molecule type" value="Genomic_DNA"/>
</dbReference>
<dbReference type="InterPro" id="IPR002110">
    <property type="entry name" value="Ankyrin_rpt"/>
</dbReference>
<accession>A0A1J4KN19</accession>